<keyword evidence="4" id="KW-0520">NAD</keyword>
<evidence type="ECO:0000256" key="4">
    <source>
        <dbReference type="ARBA" id="ARBA00023027"/>
    </source>
</evidence>
<evidence type="ECO:0000259" key="7">
    <source>
        <dbReference type="Pfam" id="PF01761"/>
    </source>
</evidence>
<evidence type="ECO:0000259" key="8">
    <source>
        <dbReference type="Pfam" id="PF24621"/>
    </source>
</evidence>
<dbReference type="InterPro" id="IPR056179">
    <property type="entry name" value="DHQS_C"/>
</dbReference>
<organism evidence="9 14">
    <name type="scientific">Brachyspira aalborgi</name>
    <dbReference type="NCBI Taxonomy" id="29522"/>
    <lineage>
        <taxon>Bacteria</taxon>
        <taxon>Pseudomonadati</taxon>
        <taxon>Spirochaetota</taxon>
        <taxon>Spirochaetia</taxon>
        <taxon>Brachyspirales</taxon>
        <taxon>Brachyspiraceae</taxon>
        <taxon>Brachyspira</taxon>
    </lineage>
</organism>
<evidence type="ECO:0000313" key="13">
    <source>
        <dbReference type="Proteomes" id="UP000322307"/>
    </source>
</evidence>
<dbReference type="EMBL" id="SAXT01000001">
    <property type="protein sequence ID" value="TXJ13453.1"/>
    <property type="molecule type" value="Genomic_DNA"/>
</dbReference>
<dbReference type="PANTHER" id="PTHR43622">
    <property type="entry name" value="3-DEHYDROQUINATE SYNTHASE"/>
    <property type="match status" value="1"/>
</dbReference>
<evidence type="ECO:0000256" key="2">
    <source>
        <dbReference type="ARBA" id="ARBA00001941"/>
    </source>
</evidence>
<comment type="cofactor">
    <cofactor evidence="1">
        <name>NAD(+)</name>
        <dbReference type="ChEBI" id="CHEBI:57540"/>
    </cofactor>
</comment>
<reference evidence="9" key="2">
    <citation type="submission" date="2019-01" db="EMBL/GenBank/DDBJ databases">
        <authorList>
            <person name="Thorell K."/>
        </authorList>
    </citation>
    <scope>NUCLEOTIDE SEQUENCE</scope>
    <source>
        <strain evidence="11">PC2022III</strain>
        <strain evidence="10">PC3939II</strain>
        <strain evidence="9">W1</strain>
    </source>
</reference>
<gene>
    <name evidence="11" type="ORF">EPJ74_01880</name>
    <name evidence="9" type="ORF">EPJ80_01550</name>
    <name evidence="10" type="ORF">EPJ84_01880</name>
</gene>
<dbReference type="InterPro" id="IPR030960">
    <property type="entry name" value="DHQS/DOIS_N"/>
</dbReference>
<dbReference type="Proteomes" id="UP000322307">
    <property type="component" value="Unassembled WGS sequence"/>
</dbReference>
<dbReference type="GO" id="GO:0003856">
    <property type="term" value="F:3-dehydroquinate synthase activity"/>
    <property type="evidence" value="ECO:0007669"/>
    <property type="project" value="TreeGrafter"/>
</dbReference>
<dbReference type="CDD" id="cd08195">
    <property type="entry name" value="DHQS"/>
    <property type="match status" value="1"/>
</dbReference>
<evidence type="ECO:0000313" key="9">
    <source>
        <dbReference type="EMBL" id="TXJ13453.1"/>
    </source>
</evidence>
<reference evidence="12 13" key="1">
    <citation type="journal article" date="1992" name="Lakartidningen">
        <title>[Penicillin V and not amoxicillin is the first choice preparation in acute otitis].</title>
        <authorList>
            <person name="Kamme C."/>
            <person name="Lundgren K."/>
            <person name="Prellner K."/>
        </authorList>
    </citation>
    <scope>NUCLEOTIDE SEQUENCE [LARGE SCALE GENOMIC DNA]</scope>
    <source>
        <strain evidence="11 12">PC2022III</strain>
        <strain evidence="10 13">PC3939II</strain>
        <strain evidence="9 14">W1</strain>
    </source>
</reference>
<dbReference type="EMBL" id="SAYE01000003">
    <property type="protein sequence ID" value="TXJ53106.1"/>
    <property type="molecule type" value="Genomic_DNA"/>
</dbReference>
<evidence type="ECO:0000313" key="12">
    <source>
        <dbReference type="Proteomes" id="UP000322188"/>
    </source>
</evidence>
<dbReference type="PIRSF" id="PIRSF001455">
    <property type="entry name" value="DHQ_synth"/>
    <property type="match status" value="1"/>
</dbReference>
<feature type="domain" description="3-dehydroquinate synthase N-terminal" evidence="7">
    <location>
        <begin position="108"/>
        <end position="219"/>
    </location>
</feature>
<accession>A0A5C8CLE2</accession>
<dbReference type="AlphaFoldDB" id="A0A5C8CLE2"/>
<comment type="caution">
    <text evidence="9">The sequence shown here is derived from an EMBL/GenBank/DDBJ whole genome shotgun (WGS) entry which is preliminary data.</text>
</comment>
<evidence type="ECO:0000313" key="10">
    <source>
        <dbReference type="EMBL" id="TXJ53106.1"/>
    </source>
</evidence>
<sequence>MQRKKYLYYGTRYNSRRRIYMRRFSKMSNFSFIIENKEFFIPKNYLTNTNFTVKSSPKNYELIIDKNEPIKYIINLLEENNKNVLFIDKNVFSLYFSNLNLEGKNIYIFEAIEKNKDIEHALELISYLENICFTKAEKLIVVGGGIVEDIGAFVGATFKRGINWIFFPTTLLSMCDSCIGGKTGLNYKGVKNQVALFSSPYKVVLNTNFIKTLNHNEIRSGLGEISKLCITGGEHFFNLYNSIVINGKVDSFDDYLKLILSALYVKKAVIEEDEFEFNYRKSLNYGHTLGHAIEVMSEYRIPHGQAVAIGTIIANELASLYGYLDKDKCDYVKASLLNIIDKEDLINLNINRTLELIKKDKKVQGNELTLVAIKELGNTIFIKININETLFNNIKSILEKEF</sequence>
<name>A0A5C8CLE2_9SPIR</name>
<dbReference type="InterPro" id="IPR030963">
    <property type="entry name" value="DHQ_synth_fam"/>
</dbReference>
<dbReference type="PANTHER" id="PTHR43622:SF1">
    <property type="entry name" value="3-DEHYDROQUINATE SYNTHASE"/>
    <property type="match status" value="1"/>
</dbReference>
<evidence type="ECO:0000256" key="5">
    <source>
        <dbReference type="ARBA" id="ARBA00023239"/>
    </source>
</evidence>
<dbReference type="EMBL" id="SAYK01000003">
    <property type="protein sequence ID" value="TXJ61015.1"/>
    <property type="molecule type" value="Genomic_DNA"/>
</dbReference>
<proteinExistence type="predicted"/>
<dbReference type="Gene3D" id="3.40.50.1970">
    <property type="match status" value="1"/>
</dbReference>
<dbReference type="SUPFAM" id="SSF56796">
    <property type="entry name" value="Dehydroquinate synthase-like"/>
    <property type="match status" value="1"/>
</dbReference>
<evidence type="ECO:0000313" key="11">
    <source>
        <dbReference type="EMBL" id="TXJ61015.1"/>
    </source>
</evidence>
<protein>
    <submittedName>
        <fullName evidence="9">Uncharacterized protein</fullName>
    </submittedName>
</protein>
<dbReference type="Proteomes" id="UP000325116">
    <property type="component" value="Unassembled WGS sequence"/>
</dbReference>
<comment type="cofactor">
    <cofactor evidence="2">
        <name>Co(2+)</name>
        <dbReference type="ChEBI" id="CHEBI:48828"/>
    </cofactor>
</comment>
<dbReference type="Pfam" id="PF01761">
    <property type="entry name" value="DHQ_synthase"/>
    <property type="match status" value="1"/>
</dbReference>
<keyword evidence="6" id="KW-0170">Cobalt</keyword>
<dbReference type="GO" id="GO:0046872">
    <property type="term" value="F:metal ion binding"/>
    <property type="evidence" value="ECO:0007669"/>
    <property type="project" value="UniProtKB-KW"/>
</dbReference>
<dbReference type="GO" id="GO:0009073">
    <property type="term" value="P:aromatic amino acid family biosynthetic process"/>
    <property type="evidence" value="ECO:0007669"/>
    <property type="project" value="InterPro"/>
</dbReference>
<evidence type="ECO:0000256" key="1">
    <source>
        <dbReference type="ARBA" id="ARBA00001911"/>
    </source>
</evidence>
<dbReference type="Pfam" id="PF24621">
    <property type="entry name" value="DHQS_C"/>
    <property type="match status" value="1"/>
</dbReference>
<dbReference type="Gene3D" id="1.20.1090.10">
    <property type="entry name" value="Dehydroquinate synthase-like - alpha domain"/>
    <property type="match status" value="1"/>
</dbReference>
<keyword evidence="5" id="KW-0456">Lyase</keyword>
<evidence type="ECO:0000256" key="6">
    <source>
        <dbReference type="ARBA" id="ARBA00023285"/>
    </source>
</evidence>
<evidence type="ECO:0000256" key="3">
    <source>
        <dbReference type="ARBA" id="ARBA00022723"/>
    </source>
</evidence>
<dbReference type="InterPro" id="IPR050071">
    <property type="entry name" value="Dehydroquinate_synthase"/>
</dbReference>
<feature type="domain" description="3-dehydroquinate synthase C-terminal" evidence="8">
    <location>
        <begin position="221"/>
        <end position="363"/>
    </location>
</feature>
<keyword evidence="3" id="KW-0479">Metal-binding</keyword>
<evidence type="ECO:0000313" key="14">
    <source>
        <dbReference type="Proteomes" id="UP000325116"/>
    </source>
</evidence>
<dbReference type="Proteomes" id="UP000322188">
    <property type="component" value="Unassembled WGS sequence"/>
</dbReference>